<organism evidence="2 3">
    <name type="scientific">Ficus carica</name>
    <name type="common">Common fig</name>
    <dbReference type="NCBI Taxonomy" id="3494"/>
    <lineage>
        <taxon>Eukaryota</taxon>
        <taxon>Viridiplantae</taxon>
        <taxon>Streptophyta</taxon>
        <taxon>Embryophyta</taxon>
        <taxon>Tracheophyta</taxon>
        <taxon>Spermatophyta</taxon>
        <taxon>Magnoliopsida</taxon>
        <taxon>eudicotyledons</taxon>
        <taxon>Gunneridae</taxon>
        <taxon>Pentapetalae</taxon>
        <taxon>rosids</taxon>
        <taxon>fabids</taxon>
        <taxon>Rosales</taxon>
        <taxon>Moraceae</taxon>
        <taxon>Ficeae</taxon>
        <taxon>Ficus</taxon>
    </lineage>
</organism>
<evidence type="ECO:0000256" key="1">
    <source>
        <dbReference type="SAM" id="MobiDB-lite"/>
    </source>
</evidence>
<gene>
    <name evidence="2" type="ORF">TIFTF001_012480</name>
</gene>
<evidence type="ECO:0000313" key="3">
    <source>
        <dbReference type="Proteomes" id="UP001187192"/>
    </source>
</evidence>
<evidence type="ECO:0000313" key="2">
    <source>
        <dbReference type="EMBL" id="GMN43272.1"/>
    </source>
</evidence>
<protein>
    <submittedName>
        <fullName evidence="2">Uncharacterized protein</fullName>
    </submittedName>
</protein>
<sequence length="59" mass="6548">MDDDMLDPRSPARAIPQHGRDDAGIRIGLPPRSGFSRESDGKFLLFDFGESGGWDSREL</sequence>
<feature type="region of interest" description="Disordered" evidence="1">
    <location>
        <begin position="1"/>
        <end position="39"/>
    </location>
</feature>
<keyword evidence="3" id="KW-1185">Reference proteome</keyword>
<dbReference type="AlphaFoldDB" id="A0AA88D6B3"/>
<dbReference type="Proteomes" id="UP001187192">
    <property type="component" value="Unassembled WGS sequence"/>
</dbReference>
<accession>A0AA88D6B3</accession>
<dbReference type="Gramene" id="FCD_00020107-RA">
    <property type="protein sequence ID" value="FCD_00020107-RA:cds"/>
    <property type="gene ID" value="FCD_00020107"/>
</dbReference>
<name>A0AA88D6B3_FICCA</name>
<proteinExistence type="predicted"/>
<reference evidence="2" key="1">
    <citation type="submission" date="2023-07" db="EMBL/GenBank/DDBJ databases">
        <title>draft genome sequence of fig (Ficus carica).</title>
        <authorList>
            <person name="Takahashi T."/>
            <person name="Nishimura K."/>
        </authorList>
    </citation>
    <scope>NUCLEOTIDE SEQUENCE</scope>
</reference>
<dbReference type="EMBL" id="BTGU01000016">
    <property type="protein sequence ID" value="GMN43272.1"/>
    <property type="molecule type" value="Genomic_DNA"/>
</dbReference>
<comment type="caution">
    <text evidence="2">The sequence shown here is derived from an EMBL/GenBank/DDBJ whole genome shotgun (WGS) entry which is preliminary data.</text>
</comment>